<feature type="compositionally biased region" description="Basic and acidic residues" evidence="2">
    <location>
        <begin position="242"/>
        <end position="254"/>
    </location>
</feature>
<dbReference type="AlphaFoldDB" id="A0A2R6W7L6"/>
<feature type="region of interest" description="Disordered" evidence="2">
    <location>
        <begin position="242"/>
        <end position="268"/>
    </location>
</feature>
<evidence type="ECO:0000256" key="1">
    <source>
        <dbReference type="SAM" id="Coils"/>
    </source>
</evidence>
<organism evidence="3 4">
    <name type="scientific">Marchantia polymorpha</name>
    <name type="common">Common liverwort</name>
    <name type="synonym">Marchantia aquatica</name>
    <dbReference type="NCBI Taxonomy" id="3197"/>
    <lineage>
        <taxon>Eukaryota</taxon>
        <taxon>Viridiplantae</taxon>
        <taxon>Streptophyta</taxon>
        <taxon>Embryophyta</taxon>
        <taxon>Marchantiophyta</taxon>
        <taxon>Marchantiopsida</taxon>
        <taxon>Marchantiidae</taxon>
        <taxon>Marchantiales</taxon>
        <taxon>Marchantiaceae</taxon>
        <taxon>Marchantia</taxon>
    </lineage>
</organism>
<dbReference type="Gramene" id="Mp5g19660.1">
    <property type="protein sequence ID" value="Mp5g19660.1.cds"/>
    <property type="gene ID" value="Mp5g19660"/>
</dbReference>
<protein>
    <submittedName>
        <fullName evidence="3">Uncharacterized protein</fullName>
    </submittedName>
</protein>
<reference evidence="4" key="1">
    <citation type="journal article" date="2017" name="Cell">
        <title>Insights into land plant evolution garnered from the Marchantia polymorpha genome.</title>
        <authorList>
            <person name="Bowman J.L."/>
            <person name="Kohchi T."/>
            <person name="Yamato K.T."/>
            <person name="Jenkins J."/>
            <person name="Shu S."/>
            <person name="Ishizaki K."/>
            <person name="Yamaoka S."/>
            <person name="Nishihama R."/>
            <person name="Nakamura Y."/>
            <person name="Berger F."/>
            <person name="Adam C."/>
            <person name="Aki S.S."/>
            <person name="Althoff F."/>
            <person name="Araki T."/>
            <person name="Arteaga-Vazquez M.A."/>
            <person name="Balasubrmanian S."/>
            <person name="Barry K."/>
            <person name="Bauer D."/>
            <person name="Boehm C.R."/>
            <person name="Briginshaw L."/>
            <person name="Caballero-Perez J."/>
            <person name="Catarino B."/>
            <person name="Chen F."/>
            <person name="Chiyoda S."/>
            <person name="Chovatia M."/>
            <person name="Davies K.M."/>
            <person name="Delmans M."/>
            <person name="Demura T."/>
            <person name="Dierschke T."/>
            <person name="Dolan L."/>
            <person name="Dorantes-Acosta A.E."/>
            <person name="Eklund D.M."/>
            <person name="Florent S.N."/>
            <person name="Flores-Sandoval E."/>
            <person name="Fujiyama A."/>
            <person name="Fukuzawa H."/>
            <person name="Galik B."/>
            <person name="Grimanelli D."/>
            <person name="Grimwood J."/>
            <person name="Grossniklaus U."/>
            <person name="Hamada T."/>
            <person name="Haseloff J."/>
            <person name="Hetherington A.J."/>
            <person name="Higo A."/>
            <person name="Hirakawa Y."/>
            <person name="Hundley H.N."/>
            <person name="Ikeda Y."/>
            <person name="Inoue K."/>
            <person name="Inoue S.I."/>
            <person name="Ishida S."/>
            <person name="Jia Q."/>
            <person name="Kakita M."/>
            <person name="Kanazawa T."/>
            <person name="Kawai Y."/>
            <person name="Kawashima T."/>
            <person name="Kennedy M."/>
            <person name="Kinose K."/>
            <person name="Kinoshita T."/>
            <person name="Kohara Y."/>
            <person name="Koide E."/>
            <person name="Komatsu K."/>
            <person name="Kopischke S."/>
            <person name="Kubo M."/>
            <person name="Kyozuka J."/>
            <person name="Lagercrantz U."/>
            <person name="Lin S.S."/>
            <person name="Lindquist E."/>
            <person name="Lipzen A.M."/>
            <person name="Lu C.W."/>
            <person name="De Luna E."/>
            <person name="Martienssen R.A."/>
            <person name="Minamino N."/>
            <person name="Mizutani M."/>
            <person name="Mizutani M."/>
            <person name="Mochizuki N."/>
            <person name="Monte I."/>
            <person name="Mosher R."/>
            <person name="Nagasaki H."/>
            <person name="Nakagami H."/>
            <person name="Naramoto S."/>
            <person name="Nishitani K."/>
            <person name="Ohtani M."/>
            <person name="Okamoto T."/>
            <person name="Okumura M."/>
            <person name="Phillips J."/>
            <person name="Pollak B."/>
            <person name="Reinders A."/>
            <person name="Rovekamp M."/>
            <person name="Sano R."/>
            <person name="Sawa S."/>
            <person name="Schmid M.W."/>
            <person name="Shirakawa M."/>
            <person name="Solano R."/>
            <person name="Spunde A."/>
            <person name="Suetsugu N."/>
            <person name="Sugano S."/>
            <person name="Sugiyama A."/>
            <person name="Sun R."/>
            <person name="Suzuki Y."/>
            <person name="Takenaka M."/>
            <person name="Takezawa D."/>
            <person name="Tomogane H."/>
            <person name="Tsuzuki M."/>
            <person name="Ueda T."/>
            <person name="Umeda M."/>
            <person name="Ward J.M."/>
            <person name="Watanabe Y."/>
            <person name="Yazaki K."/>
            <person name="Yokoyama R."/>
            <person name="Yoshitake Y."/>
            <person name="Yotsui I."/>
            <person name="Zachgo S."/>
            <person name="Schmutz J."/>
        </authorList>
    </citation>
    <scope>NUCLEOTIDE SEQUENCE [LARGE SCALE GENOMIC DNA]</scope>
    <source>
        <strain evidence="4">Tak-1</strain>
    </source>
</reference>
<keyword evidence="4" id="KW-1185">Reference proteome</keyword>
<evidence type="ECO:0000256" key="2">
    <source>
        <dbReference type="SAM" id="MobiDB-lite"/>
    </source>
</evidence>
<evidence type="ECO:0000313" key="4">
    <source>
        <dbReference type="Proteomes" id="UP000244005"/>
    </source>
</evidence>
<feature type="coiled-coil region" evidence="1">
    <location>
        <begin position="211"/>
        <end position="238"/>
    </location>
</feature>
<keyword evidence="1" id="KW-0175">Coiled coil</keyword>
<feature type="region of interest" description="Disordered" evidence="2">
    <location>
        <begin position="304"/>
        <end position="331"/>
    </location>
</feature>
<sequence length="331" mass="37958">MDIQEILGFKLSPATVYFEDGRPLSRVTKHRGAYLNKFRAPADLKTIDFNHDLGSYIPPKIVKRSTSSQGEKKLRIKKKNPLGSTKQVVDTKEKKQEFDALSNASTKTINTLKQDASANECGYSQTSDNEDRISTLSCPKSVPSETIEICTCDVHRHITCEDEKMCQDDFYDPQLSQGWFKKTLQQYEDLQKEISDSSNPWDMNATQEISWKQMMEKIDQLQDENIALRKTVRDLKEQQNFEKQYDDGALDESKAYNQRPPELSLSDPELRKRILETLKKSVQKIENLMLALRDEQEKSRRLSIQLQGFLSASKDRTPQPSPPGSRSTSPQ</sequence>
<accession>A0A2R6W7L6</accession>
<gene>
    <name evidence="3" type="ORF">MARPO_0134s0024</name>
</gene>
<dbReference type="Proteomes" id="UP000244005">
    <property type="component" value="Unassembled WGS sequence"/>
</dbReference>
<dbReference type="EMBL" id="KZ772806">
    <property type="protein sequence ID" value="PTQ29812.1"/>
    <property type="molecule type" value="Genomic_DNA"/>
</dbReference>
<evidence type="ECO:0000313" key="3">
    <source>
        <dbReference type="EMBL" id="PTQ29812.1"/>
    </source>
</evidence>
<proteinExistence type="predicted"/>
<name>A0A2R6W7L6_MARPO</name>